<evidence type="ECO:0000256" key="1">
    <source>
        <dbReference type="ARBA" id="ARBA00022729"/>
    </source>
</evidence>
<accession>B9T247</accession>
<dbReference type="OMA" id="AAGRWWY"/>
<evidence type="ECO:0000259" key="3">
    <source>
        <dbReference type="Pfam" id="PF05617"/>
    </source>
</evidence>
<dbReference type="EMBL" id="EQ974369">
    <property type="protein sequence ID" value="EEF30068.1"/>
    <property type="molecule type" value="Genomic_DNA"/>
</dbReference>
<feature type="chain" id="PRO_5002889914" description="Prolamin-like domain-containing protein" evidence="2">
    <location>
        <begin position="20"/>
        <end position="158"/>
    </location>
</feature>
<dbReference type="PANTHER" id="PTHR31181:SF67">
    <property type="entry name" value="PROLAMIN-LIKE PROTEIN (DUF1278)"/>
    <property type="match status" value="1"/>
</dbReference>
<feature type="domain" description="Prolamin-like" evidence="3">
    <location>
        <begin position="77"/>
        <end position="140"/>
    </location>
</feature>
<dbReference type="AlphaFoldDB" id="B9T247"/>
<dbReference type="GO" id="GO:0080155">
    <property type="term" value="P:regulation of double fertilization forming a zygote and endosperm"/>
    <property type="evidence" value="ECO:0000318"/>
    <property type="project" value="GO_Central"/>
</dbReference>
<dbReference type="InterPro" id="IPR008502">
    <property type="entry name" value="Prolamin-like"/>
</dbReference>
<proteinExistence type="predicted"/>
<protein>
    <recommendedName>
        <fullName evidence="3">Prolamin-like domain-containing protein</fullName>
    </recommendedName>
</protein>
<dbReference type="GO" id="GO:0009567">
    <property type="term" value="P:double fertilization forming a zygote and endosperm"/>
    <property type="evidence" value="ECO:0000318"/>
    <property type="project" value="GO_Central"/>
</dbReference>
<reference evidence="5" key="1">
    <citation type="journal article" date="2010" name="Nat. Biotechnol.">
        <title>Draft genome sequence of the oilseed species Ricinus communis.</title>
        <authorList>
            <person name="Chan A.P."/>
            <person name="Crabtree J."/>
            <person name="Zhao Q."/>
            <person name="Lorenzi H."/>
            <person name="Orvis J."/>
            <person name="Puiu D."/>
            <person name="Melake-Berhan A."/>
            <person name="Jones K.M."/>
            <person name="Redman J."/>
            <person name="Chen G."/>
            <person name="Cahoon E.B."/>
            <person name="Gedil M."/>
            <person name="Stanke M."/>
            <person name="Haas B.J."/>
            <person name="Wortman J.R."/>
            <person name="Fraser-Liggett C.M."/>
            <person name="Ravel J."/>
            <person name="Rabinowicz P.D."/>
        </authorList>
    </citation>
    <scope>NUCLEOTIDE SEQUENCE [LARGE SCALE GENOMIC DNA]</scope>
    <source>
        <strain evidence="5">cv. Hale</strain>
    </source>
</reference>
<dbReference type="GO" id="GO:0005576">
    <property type="term" value="C:extracellular region"/>
    <property type="evidence" value="ECO:0000318"/>
    <property type="project" value="GO_Central"/>
</dbReference>
<organism evidence="4 5">
    <name type="scientific">Ricinus communis</name>
    <name type="common">Castor bean</name>
    <dbReference type="NCBI Taxonomy" id="3988"/>
    <lineage>
        <taxon>Eukaryota</taxon>
        <taxon>Viridiplantae</taxon>
        <taxon>Streptophyta</taxon>
        <taxon>Embryophyta</taxon>
        <taxon>Tracheophyta</taxon>
        <taxon>Spermatophyta</taxon>
        <taxon>Magnoliopsida</taxon>
        <taxon>eudicotyledons</taxon>
        <taxon>Gunneridae</taxon>
        <taxon>Pentapetalae</taxon>
        <taxon>rosids</taxon>
        <taxon>fabids</taxon>
        <taxon>Malpighiales</taxon>
        <taxon>Euphorbiaceae</taxon>
        <taxon>Acalyphoideae</taxon>
        <taxon>Acalypheae</taxon>
        <taxon>Ricinus</taxon>
    </lineage>
</organism>
<name>B9T247_RICCO</name>
<dbReference type="GO" id="GO:2000008">
    <property type="term" value="P:regulation of protein localization to cell surface"/>
    <property type="evidence" value="ECO:0000318"/>
    <property type="project" value="GO_Central"/>
</dbReference>
<dbReference type="eggNOG" id="ENOG502SZDE">
    <property type="taxonomic scope" value="Eukaryota"/>
</dbReference>
<dbReference type="FunCoup" id="B9T247">
    <property type="interactions" value="15"/>
</dbReference>
<keyword evidence="1 2" id="KW-0732">Signal</keyword>
<evidence type="ECO:0000256" key="2">
    <source>
        <dbReference type="SAM" id="SignalP"/>
    </source>
</evidence>
<dbReference type="InParanoid" id="B9T247"/>
<sequence>MMKKVSAILLLFIVYSATAADDAAPAPPSDGGSPNKPSFPSFPRRSFPWIGHGRAFPPLPAGFPHPKLPPTDSNSQKCLQDFHVEQGCVNQILHSYASHNINLDASCCSVVDAIKQDCVSPIFAHFSNPFFGGLLKQHCSSPPTPSTPSAPAPATPSA</sequence>
<dbReference type="Pfam" id="PF05617">
    <property type="entry name" value="Prolamin_like"/>
    <property type="match status" value="1"/>
</dbReference>
<dbReference type="OrthoDB" id="1862203at2759"/>
<feature type="signal peptide" evidence="2">
    <location>
        <begin position="1"/>
        <end position="19"/>
    </location>
</feature>
<dbReference type="GO" id="GO:0031982">
    <property type="term" value="C:vesicle"/>
    <property type="evidence" value="ECO:0000318"/>
    <property type="project" value="GO_Central"/>
</dbReference>
<keyword evidence="5" id="KW-1185">Reference proteome</keyword>
<evidence type="ECO:0000313" key="4">
    <source>
        <dbReference type="EMBL" id="EEF30068.1"/>
    </source>
</evidence>
<evidence type="ECO:0000313" key="5">
    <source>
        <dbReference type="Proteomes" id="UP000008311"/>
    </source>
</evidence>
<dbReference type="PANTHER" id="PTHR31181">
    <property type="entry name" value="EGG CELL-SECRETED PROTEIN 1.4"/>
    <property type="match status" value="1"/>
</dbReference>
<dbReference type="Proteomes" id="UP000008311">
    <property type="component" value="Unassembled WGS sequence"/>
</dbReference>
<gene>
    <name evidence="4" type="ORF">RCOM_0934560</name>
</gene>